<dbReference type="Gene3D" id="3.40.50.1380">
    <property type="entry name" value="Methylglyoxal synthase-like domain"/>
    <property type="match status" value="1"/>
</dbReference>
<feature type="binding site" evidence="1">
    <location>
        <begin position="61"/>
        <end position="62"/>
    </location>
    <ligand>
        <name>substrate</name>
    </ligand>
</feature>
<feature type="binding site" evidence="1">
    <location>
        <position position="19"/>
    </location>
    <ligand>
        <name>substrate</name>
    </ligand>
</feature>
<feature type="binding site" evidence="1">
    <location>
        <position position="15"/>
    </location>
    <ligand>
        <name>substrate</name>
    </ligand>
</feature>
<dbReference type="AlphaFoldDB" id="A0A3N2BCR2"/>
<accession>A0A3N2BCR2</accession>
<dbReference type="GO" id="GO:0019242">
    <property type="term" value="P:methylglyoxal biosynthetic process"/>
    <property type="evidence" value="ECO:0007669"/>
    <property type="project" value="UniProtKB-UniRule"/>
</dbReference>
<dbReference type="RefSeq" id="WP_245991002.1">
    <property type="nucleotide sequence ID" value="NZ_RKHK01000001.1"/>
</dbReference>
<dbReference type="InterPro" id="IPR036914">
    <property type="entry name" value="MGS-like_dom_sf"/>
</dbReference>
<feature type="domain" description="MGS-like" evidence="3">
    <location>
        <begin position="2"/>
        <end position="171"/>
    </location>
</feature>
<dbReference type="GO" id="GO:0008929">
    <property type="term" value="F:methylglyoxal synthase activity"/>
    <property type="evidence" value="ECO:0007669"/>
    <property type="project" value="UniProtKB-UniRule"/>
</dbReference>
<feature type="compositionally biased region" description="Gly residues" evidence="2">
    <location>
        <begin position="150"/>
        <end position="163"/>
    </location>
</feature>
<protein>
    <recommendedName>
        <fullName evidence="1">Methylglyoxal synthase</fullName>
        <shortName evidence="1">MGS</shortName>
        <ecNumber evidence="1">4.2.3.3</ecNumber>
    </recommendedName>
</protein>
<dbReference type="EMBL" id="RKHK01000001">
    <property type="protein sequence ID" value="ROR73039.1"/>
    <property type="molecule type" value="Genomic_DNA"/>
</dbReference>
<feature type="binding site" evidence="1">
    <location>
        <position position="94"/>
    </location>
    <ligand>
        <name>substrate</name>
    </ligand>
</feature>
<dbReference type="PANTHER" id="PTHR30492:SF0">
    <property type="entry name" value="METHYLGLYOXAL SYNTHASE"/>
    <property type="match status" value="1"/>
</dbReference>
<dbReference type="HAMAP" id="MF_00549">
    <property type="entry name" value="Methylglyoxal_synth"/>
    <property type="match status" value="1"/>
</dbReference>
<dbReference type="PANTHER" id="PTHR30492">
    <property type="entry name" value="METHYLGLYOXAL SYNTHASE"/>
    <property type="match status" value="1"/>
</dbReference>
<dbReference type="InterPro" id="IPR004363">
    <property type="entry name" value="Methylgl_synth"/>
</dbReference>
<reference evidence="4 5" key="1">
    <citation type="submission" date="2018-11" db="EMBL/GenBank/DDBJ databases">
        <title>Sequencing the genomes of 1000 actinobacteria strains.</title>
        <authorList>
            <person name="Klenk H.-P."/>
        </authorList>
    </citation>
    <scope>NUCLEOTIDE SEQUENCE [LARGE SCALE GENOMIC DNA]</scope>
    <source>
        <strain evidence="4 5">DSM 11294</strain>
    </source>
</reference>
<gene>
    <name evidence="1" type="primary">mgsA</name>
    <name evidence="4" type="ORF">EDD31_1405</name>
</gene>
<keyword evidence="5" id="KW-1185">Reference proteome</keyword>
<dbReference type="InterPro" id="IPR011607">
    <property type="entry name" value="MGS-like_dom"/>
</dbReference>
<dbReference type="EC" id="4.2.3.3" evidence="1"/>
<proteinExistence type="inferred from homology"/>
<evidence type="ECO:0000256" key="2">
    <source>
        <dbReference type="SAM" id="MobiDB-lite"/>
    </source>
</evidence>
<name>A0A3N2BCR2_9MICO</name>
<comment type="catalytic activity">
    <reaction evidence="1">
        <text>dihydroxyacetone phosphate = methylglyoxal + phosphate</text>
        <dbReference type="Rhea" id="RHEA:17937"/>
        <dbReference type="ChEBI" id="CHEBI:17158"/>
        <dbReference type="ChEBI" id="CHEBI:43474"/>
        <dbReference type="ChEBI" id="CHEBI:57642"/>
        <dbReference type="EC" id="4.2.3.3"/>
    </reaction>
</comment>
<organism evidence="4 5">
    <name type="scientific">Bogoriella caseilytica</name>
    <dbReference type="NCBI Taxonomy" id="56055"/>
    <lineage>
        <taxon>Bacteria</taxon>
        <taxon>Bacillati</taxon>
        <taxon>Actinomycetota</taxon>
        <taxon>Actinomycetes</taxon>
        <taxon>Micrococcales</taxon>
        <taxon>Bogoriellaceae</taxon>
        <taxon>Bogoriella</taxon>
    </lineage>
</organism>
<sequence>MTTTPTPRHIALVAHDNMKVELLRWAEYNRGTLSHHQLYATGTTGTMLEFELGLPVRRFLSGPVGGDQQIGARIAEGAIDLLIFFWDPLEAQPHDPDVKALLRIGAVWNVPMACNVATADYLISSPLLDSTYAPRPDLSPRAWDPEAGTPTGGEGIPGSGGASAAGVPSST</sequence>
<comment type="function">
    <text evidence="1">Catalyzes the formation of methylglyoxal from dihydroxyacetone phosphate.</text>
</comment>
<dbReference type="SUPFAM" id="SSF52335">
    <property type="entry name" value="Methylglyoxal synthase-like"/>
    <property type="match status" value="1"/>
</dbReference>
<comment type="caution">
    <text evidence="4">The sequence shown here is derived from an EMBL/GenBank/DDBJ whole genome shotgun (WGS) entry which is preliminary data.</text>
</comment>
<dbReference type="InterPro" id="IPR018148">
    <property type="entry name" value="Methylglyoxal_synth_AS"/>
</dbReference>
<keyword evidence="1" id="KW-0456">Lyase</keyword>
<evidence type="ECO:0000259" key="3">
    <source>
        <dbReference type="PROSITE" id="PS51855"/>
    </source>
</evidence>
<dbReference type="PROSITE" id="PS51855">
    <property type="entry name" value="MGS"/>
    <property type="match status" value="1"/>
</dbReference>
<dbReference type="NCBIfam" id="NF003559">
    <property type="entry name" value="PRK05234.1"/>
    <property type="match status" value="1"/>
</dbReference>
<dbReference type="GO" id="GO:0005829">
    <property type="term" value="C:cytosol"/>
    <property type="evidence" value="ECO:0007669"/>
    <property type="project" value="TreeGrafter"/>
</dbReference>
<feature type="binding site" evidence="1">
    <location>
        <begin position="41"/>
        <end position="44"/>
    </location>
    <ligand>
        <name>substrate</name>
    </ligand>
</feature>
<dbReference type="CDD" id="cd01422">
    <property type="entry name" value="MGS"/>
    <property type="match status" value="1"/>
</dbReference>
<dbReference type="Proteomes" id="UP000280668">
    <property type="component" value="Unassembled WGS sequence"/>
</dbReference>
<dbReference type="SMART" id="SM00851">
    <property type="entry name" value="MGS"/>
    <property type="match status" value="1"/>
</dbReference>
<feature type="active site" description="Proton donor/acceptor" evidence="1">
    <location>
        <position position="67"/>
    </location>
</feature>
<dbReference type="NCBIfam" id="TIGR00160">
    <property type="entry name" value="MGSA"/>
    <property type="match status" value="1"/>
</dbReference>
<dbReference type="Pfam" id="PF02142">
    <property type="entry name" value="MGS"/>
    <property type="match status" value="1"/>
</dbReference>
<evidence type="ECO:0000313" key="4">
    <source>
        <dbReference type="EMBL" id="ROR73039.1"/>
    </source>
</evidence>
<comment type="similarity">
    <text evidence="1">Belongs to the methylglyoxal synthase family.</text>
</comment>
<feature type="region of interest" description="Disordered" evidence="2">
    <location>
        <begin position="134"/>
        <end position="171"/>
    </location>
</feature>
<evidence type="ECO:0000256" key="1">
    <source>
        <dbReference type="HAMAP-Rule" id="MF_00549"/>
    </source>
</evidence>
<evidence type="ECO:0000313" key="5">
    <source>
        <dbReference type="Proteomes" id="UP000280668"/>
    </source>
</evidence>
<dbReference type="PROSITE" id="PS01335">
    <property type="entry name" value="METHYLGLYOXAL_SYNTH"/>
    <property type="match status" value="1"/>
</dbReference>